<evidence type="ECO:0000256" key="7">
    <source>
        <dbReference type="ARBA" id="ARBA00023180"/>
    </source>
</evidence>
<dbReference type="InterPro" id="IPR003591">
    <property type="entry name" value="Leu-rich_rpt_typical-subtyp"/>
</dbReference>
<dbReference type="PRINTS" id="PR00019">
    <property type="entry name" value="LEURICHRPT"/>
</dbReference>
<dbReference type="SMART" id="SM00369">
    <property type="entry name" value="LRR_TYP"/>
    <property type="match status" value="5"/>
</dbReference>
<evidence type="ECO:0000256" key="5">
    <source>
        <dbReference type="ARBA" id="ARBA00022737"/>
    </source>
</evidence>
<protein>
    <submittedName>
        <fullName evidence="9">OLC1v1006978C1</fullName>
    </submittedName>
</protein>
<dbReference type="Pfam" id="PF13855">
    <property type="entry name" value="LRR_8"/>
    <property type="match status" value="2"/>
</dbReference>
<evidence type="ECO:0000256" key="1">
    <source>
        <dbReference type="ARBA" id="ARBA00004196"/>
    </source>
</evidence>
<dbReference type="GO" id="GO:0016020">
    <property type="term" value="C:membrane"/>
    <property type="evidence" value="ECO:0007669"/>
    <property type="project" value="UniProtKB-SubCell"/>
</dbReference>
<feature type="signal peptide" evidence="8">
    <location>
        <begin position="1"/>
        <end position="22"/>
    </location>
</feature>
<dbReference type="InterPro" id="IPR032675">
    <property type="entry name" value="LRR_dom_sf"/>
</dbReference>
<dbReference type="Pfam" id="PF00560">
    <property type="entry name" value="LRR_1"/>
    <property type="match status" value="2"/>
</dbReference>
<dbReference type="EMBL" id="OX459122">
    <property type="protein sequence ID" value="CAI9107591.1"/>
    <property type="molecule type" value="Genomic_DNA"/>
</dbReference>
<keyword evidence="4 8" id="KW-0732">Signal</keyword>
<gene>
    <name evidence="9" type="ORF">OLC1_LOCUS15870</name>
</gene>
<evidence type="ECO:0000256" key="2">
    <source>
        <dbReference type="ARBA" id="ARBA00004370"/>
    </source>
</evidence>
<keyword evidence="3" id="KW-0433">Leucine-rich repeat</keyword>
<dbReference type="PANTHER" id="PTHR48059:SF36">
    <property type="entry name" value="LEUCINE-RICH REPEAT DOMAIN, L DOMAIN-CONTAINING PROTEIN-RELATED"/>
    <property type="match status" value="1"/>
</dbReference>
<accession>A0AAV1DI99</accession>
<organism evidence="9 10">
    <name type="scientific">Oldenlandia corymbosa var. corymbosa</name>
    <dbReference type="NCBI Taxonomy" id="529605"/>
    <lineage>
        <taxon>Eukaryota</taxon>
        <taxon>Viridiplantae</taxon>
        <taxon>Streptophyta</taxon>
        <taxon>Embryophyta</taxon>
        <taxon>Tracheophyta</taxon>
        <taxon>Spermatophyta</taxon>
        <taxon>Magnoliopsida</taxon>
        <taxon>eudicotyledons</taxon>
        <taxon>Gunneridae</taxon>
        <taxon>Pentapetalae</taxon>
        <taxon>asterids</taxon>
        <taxon>lamiids</taxon>
        <taxon>Gentianales</taxon>
        <taxon>Rubiaceae</taxon>
        <taxon>Rubioideae</taxon>
        <taxon>Spermacoceae</taxon>
        <taxon>Hedyotis-Oldenlandia complex</taxon>
        <taxon>Oldenlandia</taxon>
    </lineage>
</organism>
<evidence type="ECO:0000256" key="8">
    <source>
        <dbReference type="SAM" id="SignalP"/>
    </source>
</evidence>
<dbReference type="InterPro" id="IPR001611">
    <property type="entry name" value="Leu-rich_rpt"/>
</dbReference>
<comment type="subcellular location">
    <subcellularLocation>
        <location evidence="1">Cell envelope</location>
    </subcellularLocation>
    <subcellularLocation>
        <location evidence="2">Membrane</location>
    </subcellularLocation>
</comment>
<evidence type="ECO:0000256" key="4">
    <source>
        <dbReference type="ARBA" id="ARBA00022729"/>
    </source>
</evidence>
<proteinExistence type="predicted"/>
<keyword evidence="6" id="KW-0472">Membrane</keyword>
<dbReference type="Proteomes" id="UP001161247">
    <property type="component" value="Chromosome 5"/>
</dbReference>
<keyword evidence="7" id="KW-0325">Glycoprotein</keyword>
<evidence type="ECO:0000256" key="3">
    <source>
        <dbReference type="ARBA" id="ARBA00022614"/>
    </source>
</evidence>
<feature type="chain" id="PRO_5043606309" evidence="8">
    <location>
        <begin position="23"/>
        <end position="458"/>
    </location>
</feature>
<keyword evidence="10" id="KW-1185">Reference proteome</keyword>
<dbReference type="FunFam" id="3.80.10.10:FF:000041">
    <property type="entry name" value="LRR receptor-like serine/threonine-protein kinase ERECTA"/>
    <property type="match status" value="1"/>
</dbReference>
<evidence type="ECO:0000313" key="9">
    <source>
        <dbReference type="EMBL" id="CAI9107591.1"/>
    </source>
</evidence>
<dbReference type="InterPro" id="IPR051848">
    <property type="entry name" value="PGIP"/>
</dbReference>
<dbReference type="GO" id="GO:0051707">
    <property type="term" value="P:response to other organism"/>
    <property type="evidence" value="ECO:0007669"/>
    <property type="project" value="UniProtKB-ARBA"/>
</dbReference>
<dbReference type="AlphaFoldDB" id="A0AAV1DI99"/>
<evidence type="ECO:0000313" key="10">
    <source>
        <dbReference type="Proteomes" id="UP001161247"/>
    </source>
</evidence>
<dbReference type="SUPFAM" id="SSF52058">
    <property type="entry name" value="L domain-like"/>
    <property type="match status" value="1"/>
</dbReference>
<sequence>MATRNFVLTLVFCVFLFGFVVAQPPLNKAEQEAVYGVLESINSAVPWRSVFPDDFCSSAPHGVVCDYLDDDQGGVSAHITELSFGYVSDYSPNPLCAPNATLNGSLFSRFTHLTKLFFYRCFNGKSVSFPDFSSLGSSLEDLVFIENPSLVGSIGRNISNLKSVRKLILTGTNVGGKIPVGIEDLTGLEQLTLSRNNFSGEVFVNFGKLKNLKVLDLSQNQLVGNVPGTLGNGSTELLKLDLSFNGFSGEIPESLKALKSLEFLDLSYNRFGNFGVPLFLGEMSSLKEVYLNGNFLGGRIPEIWKNLGSILGLGLSNNGLVGSIPASMAVNLRNLCYLGLDNNKLEGTVPEEFSSLESVNELNFENNNLSGKVPFTANFVAQIGTKLKLQGNPELCVEDELKSNQFSVATTSLVQLKLCNKKPIVPQYAIFHGDSAPQAHNSHLWLLVSIGFLLLFSL</sequence>
<name>A0AAV1DI99_OLDCO</name>
<keyword evidence="5" id="KW-0677">Repeat</keyword>
<dbReference type="Gene3D" id="3.80.10.10">
    <property type="entry name" value="Ribonuclease Inhibitor"/>
    <property type="match status" value="2"/>
</dbReference>
<dbReference type="GO" id="GO:0006952">
    <property type="term" value="P:defense response"/>
    <property type="evidence" value="ECO:0007669"/>
    <property type="project" value="UniProtKB-ARBA"/>
</dbReference>
<evidence type="ECO:0000256" key="6">
    <source>
        <dbReference type="ARBA" id="ARBA00023136"/>
    </source>
</evidence>
<dbReference type="PANTHER" id="PTHR48059">
    <property type="entry name" value="POLYGALACTURONASE INHIBITOR 1"/>
    <property type="match status" value="1"/>
</dbReference>
<reference evidence="9" key="1">
    <citation type="submission" date="2023-03" db="EMBL/GenBank/DDBJ databases">
        <authorList>
            <person name="Julca I."/>
        </authorList>
    </citation>
    <scope>NUCLEOTIDE SEQUENCE</scope>
</reference>